<feature type="transmembrane region" description="Helical" evidence="1">
    <location>
        <begin position="12"/>
        <end position="29"/>
    </location>
</feature>
<keyword evidence="1" id="KW-0812">Transmembrane</keyword>
<evidence type="ECO:0008006" key="4">
    <source>
        <dbReference type="Google" id="ProtNLM"/>
    </source>
</evidence>
<gene>
    <name evidence="2" type="ORF">ODALV1_LOCUS27117</name>
</gene>
<keyword evidence="1" id="KW-0472">Membrane</keyword>
<organism evidence="2 3">
    <name type="scientific">Orchesella dallaii</name>
    <dbReference type="NCBI Taxonomy" id="48710"/>
    <lineage>
        <taxon>Eukaryota</taxon>
        <taxon>Metazoa</taxon>
        <taxon>Ecdysozoa</taxon>
        <taxon>Arthropoda</taxon>
        <taxon>Hexapoda</taxon>
        <taxon>Collembola</taxon>
        <taxon>Entomobryomorpha</taxon>
        <taxon>Entomobryoidea</taxon>
        <taxon>Orchesellidae</taxon>
        <taxon>Orchesellinae</taxon>
        <taxon>Orchesella</taxon>
    </lineage>
</organism>
<dbReference type="EMBL" id="CAXLJM020000120">
    <property type="protein sequence ID" value="CAL8137868.1"/>
    <property type="molecule type" value="Genomic_DNA"/>
</dbReference>
<accession>A0ABP1RWV3</accession>
<evidence type="ECO:0000313" key="2">
    <source>
        <dbReference type="EMBL" id="CAL8137868.1"/>
    </source>
</evidence>
<protein>
    <recommendedName>
        <fullName evidence="4">Transmembrane protein</fullName>
    </recommendedName>
</protein>
<feature type="transmembrane region" description="Helical" evidence="1">
    <location>
        <begin position="92"/>
        <end position="114"/>
    </location>
</feature>
<comment type="caution">
    <text evidence="2">The sequence shown here is derived from an EMBL/GenBank/DDBJ whole genome shotgun (WGS) entry which is preliminary data.</text>
</comment>
<evidence type="ECO:0000256" key="1">
    <source>
        <dbReference type="SAM" id="Phobius"/>
    </source>
</evidence>
<dbReference type="Proteomes" id="UP001642540">
    <property type="component" value="Unassembled WGS sequence"/>
</dbReference>
<proteinExistence type="predicted"/>
<keyword evidence="1" id="KW-1133">Transmembrane helix</keyword>
<keyword evidence="3" id="KW-1185">Reference proteome</keyword>
<evidence type="ECO:0000313" key="3">
    <source>
        <dbReference type="Proteomes" id="UP001642540"/>
    </source>
</evidence>
<name>A0ABP1RWV3_9HEXA</name>
<feature type="transmembrane region" description="Helical" evidence="1">
    <location>
        <begin position="63"/>
        <end position="85"/>
    </location>
</feature>
<reference evidence="2 3" key="1">
    <citation type="submission" date="2024-08" db="EMBL/GenBank/DDBJ databases">
        <authorList>
            <person name="Cucini C."/>
            <person name="Frati F."/>
        </authorList>
    </citation>
    <scope>NUCLEOTIDE SEQUENCE [LARGE SCALE GENOMIC DNA]</scope>
</reference>
<sequence>MHHFSKFHKKLWYHLALSFGSALVTVALFDTLSSLSWLCKDYAIVAHYSGEEDSSTPINIMDIAYWIFVSYRMILSLVICIGGIFMGRRVVVIVWLGVSLLIDLIHLGETIFILSKPNLMKTWPIVVAVSSCIWQELKIVRIKYRIIRRSLLVDTNNNNGDYELEAATLEKEIESHCDSKGRFHFEVVDANKTEINGNGVNRSNGYKMKALLDYKTENCRGEKGLSYYIATNAIHFIKLVRNLYNLLTWHITGYLFGGDYHQLISTNYKAVFLEQRFIRYARVFLDVLTVVYIVQV</sequence>